<dbReference type="InterPro" id="IPR029044">
    <property type="entry name" value="Nucleotide-diphossugar_trans"/>
</dbReference>
<keyword evidence="3" id="KW-1185">Reference proteome</keyword>
<dbReference type="SUPFAM" id="SSF53448">
    <property type="entry name" value="Nucleotide-diphospho-sugar transferases"/>
    <property type="match status" value="1"/>
</dbReference>
<dbReference type="Pfam" id="PF04488">
    <property type="entry name" value="Gly_transf_sug"/>
    <property type="match status" value="1"/>
</dbReference>
<accession>A0A8K0TPC9</accession>
<comment type="caution">
    <text evidence="2">The sequence shown here is derived from an EMBL/GenBank/DDBJ whole genome shotgun (WGS) entry which is preliminary data.</text>
</comment>
<dbReference type="AlphaFoldDB" id="A0A8K0TPC9"/>
<evidence type="ECO:0000313" key="3">
    <source>
        <dbReference type="Proteomes" id="UP000813385"/>
    </source>
</evidence>
<dbReference type="PANTHER" id="PTHR46830:SF2">
    <property type="entry name" value="ALPHA-1,4-N-ACETYLGLUCOSAMINYLTRANSFERASE"/>
    <property type="match status" value="1"/>
</dbReference>
<dbReference type="Gene3D" id="3.90.550.20">
    <property type="match status" value="1"/>
</dbReference>
<evidence type="ECO:0008006" key="4">
    <source>
        <dbReference type="Google" id="ProtNLM"/>
    </source>
</evidence>
<name>A0A8K0TPC9_9PEZI</name>
<organism evidence="2 3">
    <name type="scientific">Plectosphaerella cucumerina</name>
    <dbReference type="NCBI Taxonomy" id="40658"/>
    <lineage>
        <taxon>Eukaryota</taxon>
        <taxon>Fungi</taxon>
        <taxon>Dikarya</taxon>
        <taxon>Ascomycota</taxon>
        <taxon>Pezizomycotina</taxon>
        <taxon>Sordariomycetes</taxon>
        <taxon>Hypocreomycetidae</taxon>
        <taxon>Glomerellales</taxon>
        <taxon>Plectosphaerellaceae</taxon>
        <taxon>Plectosphaerella</taxon>
    </lineage>
</organism>
<sequence>MAALRPLLSPGLGRSPLRLWLGLTAFFFCLFVLLSRDGGFLPSAPLPPQVCDDGRETIPNQVHFVYVLADVDGDFGFEFSHLLSMYAAWYYWRPRHIFLHTNVLANSSAVARAKAGEDGKWSKLIFTRFDIFINTVEAPTRANNGVIIRGMEHRSDFIRVKAVHDFGGVYIDWDVHALRDISMLRETGFKAVTGRQLGDQINSGVLLARAGSRLTAAWMEGMHKAYTGGWTTHSNEVLTKLGNRMAGEPGGEVLIMEREAFSPGSWKDADTDTLFTVHTDEPSNLADHKPGGLLAAYEEGFADRWERPNDFPSWARDWSSSYMLHAFCPGRWKHEVAGFKHITPRYVLERRSNFARAVYPVARQMYIEGLLDIDDTHNGKSAEVGVEGTLE</sequence>
<dbReference type="Proteomes" id="UP000813385">
    <property type="component" value="Unassembled WGS sequence"/>
</dbReference>
<dbReference type="GO" id="GO:1901135">
    <property type="term" value="P:carbohydrate derivative metabolic process"/>
    <property type="evidence" value="ECO:0007669"/>
    <property type="project" value="UniProtKB-ARBA"/>
</dbReference>
<reference evidence="2" key="1">
    <citation type="journal article" date="2021" name="Nat. Commun.">
        <title>Genetic determinants of endophytism in the Arabidopsis root mycobiome.</title>
        <authorList>
            <person name="Mesny F."/>
            <person name="Miyauchi S."/>
            <person name="Thiergart T."/>
            <person name="Pickel B."/>
            <person name="Atanasova L."/>
            <person name="Karlsson M."/>
            <person name="Huettel B."/>
            <person name="Barry K.W."/>
            <person name="Haridas S."/>
            <person name="Chen C."/>
            <person name="Bauer D."/>
            <person name="Andreopoulos W."/>
            <person name="Pangilinan J."/>
            <person name="LaButti K."/>
            <person name="Riley R."/>
            <person name="Lipzen A."/>
            <person name="Clum A."/>
            <person name="Drula E."/>
            <person name="Henrissat B."/>
            <person name="Kohler A."/>
            <person name="Grigoriev I.V."/>
            <person name="Martin F.M."/>
            <person name="Hacquard S."/>
        </authorList>
    </citation>
    <scope>NUCLEOTIDE SEQUENCE</scope>
    <source>
        <strain evidence="2">MPI-CAGE-AT-0016</strain>
    </source>
</reference>
<gene>
    <name evidence="2" type="ORF">B0T11DRAFT_10836</name>
</gene>
<protein>
    <recommendedName>
        <fullName evidence="4">Glycosyl transferase</fullName>
    </recommendedName>
</protein>
<evidence type="ECO:0000313" key="2">
    <source>
        <dbReference type="EMBL" id="KAH7375595.1"/>
    </source>
</evidence>
<evidence type="ECO:0000256" key="1">
    <source>
        <dbReference type="ARBA" id="ARBA00009003"/>
    </source>
</evidence>
<dbReference type="EMBL" id="JAGPXD010000001">
    <property type="protein sequence ID" value="KAH7375595.1"/>
    <property type="molecule type" value="Genomic_DNA"/>
</dbReference>
<dbReference type="InterPro" id="IPR007577">
    <property type="entry name" value="GlycoTrfase_DXD_sugar-bd_CS"/>
</dbReference>
<proteinExistence type="inferred from homology"/>
<comment type="similarity">
    <text evidence="1">Belongs to the glycosyltransferase 32 family.</text>
</comment>
<dbReference type="OrthoDB" id="409543at2759"/>
<dbReference type="PANTHER" id="PTHR46830">
    <property type="entry name" value="TRANSFERASE, PUTATIVE-RELATED"/>
    <property type="match status" value="1"/>
</dbReference>